<name>A0ACC1S6M4_9HYPO</name>
<comment type="caution">
    <text evidence="1">The sequence shown here is derived from an EMBL/GenBank/DDBJ whole genome shotgun (WGS) entry which is preliminary data.</text>
</comment>
<sequence>MTTTILVEPKVTQQGDHPSSNILESGSYRLQGEQPTQDELPQVLENNYVQPGLGRQTPRREQQAQRTFSSLPSTTLGKSRRFFLTSLIIGSNLVQMISNMVGIGGGLELGRILGAGIGPSHSNWIAASYPLTQGTFVLVSGRLGAVYGHKNMLTLGGFIFSVCSVINGFCDTFVSFNIVRAITGVGGALIMPNAVAMIGIALPPGRMRNLCMGLFAASAPVGGWLGTMLCGGMMKVASWHWNFWFLAILGAVIFGTLHYCSPEEVPVDRGGKIDWVGLALGTSSLIIFNFVWNQAPSVGWSTPYEIALLIVSVTLWVLFLIWERCYAAAPIMPLDIFKAPSFLPLILVVLLSYMSFGTGLWYMVAWQQLLRSWSVLSFAIGLTPFAIGAGLAASLAAWLIPRMAAQWILAIGALSTLLGDLILATMPVQQTYWAQMFVANIVMSLCPDFVYAAAQIIASNSVNRKQQGIAGSLIGTLNLYGNALGLGFAGTIETQVSGLGSEPVKGYRAALFFGVGLAAVALVCDLLFVRVAKDDREGWDDAADEDSIEGVVGVTGIERGLELQPTLSRAPALRAARSIIQGGLEAWELPCGTFVYVSVTSSSDLAAISVATADICAGPSWERDILKPTLE</sequence>
<gene>
    <name evidence="1" type="ORF">NM208_g8164</name>
</gene>
<evidence type="ECO:0000313" key="2">
    <source>
        <dbReference type="Proteomes" id="UP001148629"/>
    </source>
</evidence>
<dbReference type="Proteomes" id="UP001148629">
    <property type="component" value="Unassembled WGS sequence"/>
</dbReference>
<evidence type="ECO:0000313" key="1">
    <source>
        <dbReference type="EMBL" id="KAJ3533036.1"/>
    </source>
</evidence>
<protein>
    <submittedName>
        <fullName evidence="1">Uncharacterized protein</fullName>
    </submittedName>
</protein>
<organism evidence="1 2">
    <name type="scientific">Fusarium decemcellulare</name>
    <dbReference type="NCBI Taxonomy" id="57161"/>
    <lineage>
        <taxon>Eukaryota</taxon>
        <taxon>Fungi</taxon>
        <taxon>Dikarya</taxon>
        <taxon>Ascomycota</taxon>
        <taxon>Pezizomycotina</taxon>
        <taxon>Sordariomycetes</taxon>
        <taxon>Hypocreomycetidae</taxon>
        <taxon>Hypocreales</taxon>
        <taxon>Nectriaceae</taxon>
        <taxon>Fusarium</taxon>
        <taxon>Fusarium decemcellulare species complex</taxon>
    </lineage>
</organism>
<dbReference type="EMBL" id="JANRMS010000902">
    <property type="protein sequence ID" value="KAJ3533036.1"/>
    <property type="molecule type" value="Genomic_DNA"/>
</dbReference>
<reference evidence="1" key="1">
    <citation type="submission" date="2022-08" db="EMBL/GenBank/DDBJ databases">
        <title>Genome Sequence of Fusarium decemcellulare.</title>
        <authorList>
            <person name="Buettner E."/>
        </authorList>
    </citation>
    <scope>NUCLEOTIDE SEQUENCE</scope>
    <source>
        <strain evidence="1">Babe19</strain>
    </source>
</reference>
<accession>A0ACC1S6M4</accession>
<keyword evidence="2" id="KW-1185">Reference proteome</keyword>
<proteinExistence type="predicted"/>